<dbReference type="GO" id="GO:0005634">
    <property type="term" value="C:nucleus"/>
    <property type="evidence" value="ECO:0007669"/>
    <property type="project" value="TreeGrafter"/>
</dbReference>
<feature type="compositionally biased region" description="Low complexity" evidence="1">
    <location>
        <begin position="166"/>
        <end position="177"/>
    </location>
</feature>
<feature type="region of interest" description="Disordered" evidence="1">
    <location>
        <begin position="1"/>
        <end position="283"/>
    </location>
</feature>
<evidence type="ECO:0000313" key="2">
    <source>
        <dbReference type="EMBL" id="OCF35432.1"/>
    </source>
</evidence>
<gene>
    <name evidence="2" type="ORF">I316_02984</name>
</gene>
<feature type="compositionally biased region" description="Acidic residues" evidence="1">
    <location>
        <begin position="218"/>
        <end position="229"/>
    </location>
</feature>
<accession>A0A1B9GWL5</accession>
<dbReference type="OrthoDB" id="43460at2759"/>
<feature type="compositionally biased region" description="Low complexity" evidence="1">
    <location>
        <begin position="73"/>
        <end position="83"/>
    </location>
</feature>
<dbReference type="PANTHER" id="PTHR31859">
    <property type="entry name" value="TETRATRICOPEPTIDE REPEAT PROTEIN 39 FAMILY MEMBER"/>
    <property type="match status" value="1"/>
</dbReference>
<keyword evidence="3" id="KW-1185">Reference proteome</keyword>
<dbReference type="EMBL" id="KI669499">
    <property type="protein sequence ID" value="OCF35432.1"/>
    <property type="molecule type" value="Genomic_DNA"/>
</dbReference>
<name>A0A1B9GWL5_9TREE</name>
<dbReference type="AlphaFoldDB" id="A0A1B9GWL5"/>
<dbReference type="GO" id="GO:0005829">
    <property type="term" value="C:cytosol"/>
    <property type="evidence" value="ECO:0007669"/>
    <property type="project" value="TreeGrafter"/>
</dbReference>
<dbReference type="SUPFAM" id="SSF48452">
    <property type="entry name" value="TPR-like"/>
    <property type="match status" value="1"/>
</dbReference>
<evidence type="ECO:0000313" key="3">
    <source>
        <dbReference type="Proteomes" id="UP000092666"/>
    </source>
</evidence>
<dbReference type="InterPro" id="IPR011990">
    <property type="entry name" value="TPR-like_helical_dom_sf"/>
</dbReference>
<dbReference type="PANTHER" id="PTHR31859:SF1">
    <property type="entry name" value="TETRATRICOPEPTIDE REPEAT PROTEIN 39C"/>
    <property type="match status" value="1"/>
</dbReference>
<evidence type="ECO:0000256" key="1">
    <source>
        <dbReference type="SAM" id="MobiDB-lite"/>
    </source>
</evidence>
<reference evidence="3" key="2">
    <citation type="submission" date="2013-12" db="EMBL/GenBank/DDBJ databases">
        <title>Evolution of pathogenesis and genome organization in the Tremellales.</title>
        <authorList>
            <person name="Cuomo C."/>
            <person name="Litvintseva A."/>
            <person name="Heitman J."/>
            <person name="Chen Y."/>
            <person name="Sun S."/>
            <person name="Springer D."/>
            <person name="Dromer F."/>
            <person name="Young S."/>
            <person name="Zeng Q."/>
            <person name="Chapman S."/>
            <person name="Gujja S."/>
            <person name="Saif S."/>
            <person name="Birren B."/>
        </authorList>
    </citation>
    <scope>NUCLEOTIDE SEQUENCE [LARGE SCALE GENOMIC DNA]</scope>
    <source>
        <strain evidence="3">BCC8398</strain>
    </source>
</reference>
<dbReference type="Proteomes" id="UP000092666">
    <property type="component" value="Unassembled WGS sequence"/>
</dbReference>
<reference evidence="2 3" key="1">
    <citation type="submission" date="2013-07" db="EMBL/GenBank/DDBJ databases">
        <title>The Genome Sequence of Cryptococcus heveanensis BCC8398.</title>
        <authorList>
            <consortium name="The Broad Institute Genome Sequencing Platform"/>
            <person name="Cuomo C."/>
            <person name="Litvintseva A."/>
            <person name="Chen Y."/>
            <person name="Heitman J."/>
            <person name="Sun S."/>
            <person name="Springer D."/>
            <person name="Dromer F."/>
            <person name="Young S.K."/>
            <person name="Zeng Q."/>
            <person name="Gargeya S."/>
            <person name="Fitzgerald M."/>
            <person name="Abouelleil A."/>
            <person name="Alvarado L."/>
            <person name="Berlin A.M."/>
            <person name="Chapman S.B."/>
            <person name="Dewar J."/>
            <person name="Goldberg J."/>
            <person name="Griggs A."/>
            <person name="Gujja S."/>
            <person name="Hansen M."/>
            <person name="Howarth C."/>
            <person name="Imamovic A."/>
            <person name="Larimer J."/>
            <person name="McCowan C."/>
            <person name="Murphy C."/>
            <person name="Pearson M."/>
            <person name="Priest M."/>
            <person name="Roberts A."/>
            <person name="Saif S."/>
            <person name="Shea T."/>
            <person name="Sykes S."/>
            <person name="Wortman J."/>
            <person name="Nusbaum C."/>
            <person name="Birren B."/>
        </authorList>
    </citation>
    <scope>NUCLEOTIDE SEQUENCE [LARGE SCALE GENOMIC DNA]</scope>
    <source>
        <strain evidence="2 3">BCC8398</strain>
    </source>
</reference>
<feature type="compositionally biased region" description="Basic residues" evidence="1">
    <location>
        <begin position="58"/>
        <end position="72"/>
    </location>
</feature>
<proteinExistence type="predicted"/>
<feature type="compositionally biased region" description="Low complexity" evidence="1">
    <location>
        <begin position="249"/>
        <end position="282"/>
    </location>
</feature>
<feature type="compositionally biased region" description="Low complexity" evidence="1">
    <location>
        <begin position="118"/>
        <end position="134"/>
    </location>
</feature>
<protein>
    <submittedName>
        <fullName evidence="2">Uncharacterized protein</fullName>
    </submittedName>
</protein>
<dbReference type="GO" id="GO:0005741">
    <property type="term" value="C:mitochondrial outer membrane"/>
    <property type="evidence" value="ECO:0007669"/>
    <property type="project" value="TreeGrafter"/>
</dbReference>
<sequence>MSGFLRRASLSKKKGLNDDGANAGDAPRGPSVRGDKPPKSRSVSEASAVSENGDNGKTKRKASLGTKGRKRLSSLFSSSSLSSYTSDKDGSPGPTAPPSAVSGSASTSSRRPSSHLNVSTSSSGASTPTSVSGVPAQRHSTLNGKGVPSDLKDGLHKLTLGTNTVPLPLSASPSQSPTNLTSAGPPVQPVRASSSPETAMNARERRTSMYSQWNLEEVGLDSDSDDDDAFLTPSEGLSEVEEEDENEVETPSVAAAPKPATVATTSSVTAAVPPTPTSNATTDIPLSEAAEGETKPHIEPTNVEKGARAQEDDVCGTGPSTIKRNKPTIAQTKVVRHVAASKAGALSVDQSAVLAKDIDTCREALTLFLTSRMKEAEEYCLEKEGEGHHMYLQSAQGIIQALKGMMTFDSIDLANALEITKATAVTASALRRPSDSIVSRFVRSGTAVARIKAMTPLERHAELVFAETSLMKAVLAIVSGGDWLGLVREALNMRNAHGIYHVLQQYLDDADKNGYDDNIDMDFRSGVVLGSGTSALMLSLLPGKVIRIAEILGLAGNKETALDTLMSAGGWSRTSDTPAFDETNEGLRRPVCDLILLTFHLVISVLMPVSGVDIGMARKILAYNMRRYPDGVFFLYFQARLYTAQCQPEEANKSLQRALDQKLEYIQLQHMVLWDYACNHMMLSNWKGALDCFSILKDESNWSRCTYTYAAAAAIVQLAQEGDGKSGAKISEAEKLMHQVPKLTKKMVGKSLPIEKLVSRKARKFHSQNNRLFLPSMELAYVFGSLLNTPRRSLLDDWLPKVNNALKKLDEVEPEHYGNGNEFWDDYCLGHFLRGMVQSVARYQNLEAAPEATRKAEGDPSDEALDEGAEKDYRAVIRHSPEVQLDHYILFHNYYELGRLYARRGDDEQAKECFEVVMSGKLPEHNAYMAKAHGKYSLEGALLLKTHAALSAIKDKEKQ</sequence>
<organism evidence="2 3">
    <name type="scientific">Kwoniella heveanensis BCC8398</name>
    <dbReference type="NCBI Taxonomy" id="1296120"/>
    <lineage>
        <taxon>Eukaryota</taxon>
        <taxon>Fungi</taxon>
        <taxon>Dikarya</taxon>
        <taxon>Basidiomycota</taxon>
        <taxon>Agaricomycotina</taxon>
        <taxon>Tremellomycetes</taxon>
        <taxon>Tremellales</taxon>
        <taxon>Cryptococcaceae</taxon>
        <taxon>Kwoniella</taxon>
    </lineage>
</organism>
<feature type="compositionally biased region" description="Acidic residues" evidence="1">
    <location>
        <begin position="238"/>
        <end position="248"/>
    </location>
</feature>
<dbReference type="Pfam" id="PF10300">
    <property type="entry name" value="Iml2-TPR_39"/>
    <property type="match status" value="1"/>
</dbReference>
<feature type="compositionally biased region" description="Low complexity" evidence="1">
    <location>
        <begin position="98"/>
        <end position="111"/>
    </location>
</feature>
<dbReference type="InterPro" id="IPR019412">
    <property type="entry name" value="IML2/TPR_39"/>
</dbReference>